<evidence type="ECO:0000313" key="1">
    <source>
        <dbReference type="EMBL" id="MEV4926371.1"/>
    </source>
</evidence>
<dbReference type="Proteomes" id="UP001552479">
    <property type="component" value="Unassembled WGS sequence"/>
</dbReference>
<reference evidence="1 2" key="1">
    <citation type="submission" date="2024-06" db="EMBL/GenBank/DDBJ databases">
        <title>The Natural Products Discovery Center: Release of the First 8490 Sequenced Strains for Exploring Actinobacteria Biosynthetic Diversity.</title>
        <authorList>
            <person name="Kalkreuter E."/>
            <person name="Kautsar S.A."/>
            <person name="Yang D."/>
            <person name="Bader C.D."/>
            <person name="Teijaro C.N."/>
            <person name="Fluegel L."/>
            <person name="Davis C.M."/>
            <person name="Simpson J.R."/>
            <person name="Lauterbach L."/>
            <person name="Steele A.D."/>
            <person name="Gui C."/>
            <person name="Meng S."/>
            <person name="Li G."/>
            <person name="Viehrig K."/>
            <person name="Ye F."/>
            <person name="Su P."/>
            <person name="Kiefer A.F."/>
            <person name="Nichols A."/>
            <person name="Cepeda A.J."/>
            <person name="Yan W."/>
            <person name="Fan B."/>
            <person name="Jiang Y."/>
            <person name="Adhikari A."/>
            <person name="Zheng C.-J."/>
            <person name="Schuster L."/>
            <person name="Cowan T.M."/>
            <person name="Smanski M.J."/>
            <person name="Chevrette M.G."/>
            <person name="De Carvalho L.P.S."/>
            <person name="Shen B."/>
        </authorList>
    </citation>
    <scope>NUCLEOTIDE SEQUENCE [LARGE SCALE GENOMIC DNA]</scope>
    <source>
        <strain evidence="1 2">NPDC053791</strain>
    </source>
</reference>
<name>A0ABV3J124_9ACTN</name>
<comment type="caution">
    <text evidence="1">The sequence shown here is derived from an EMBL/GenBank/DDBJ whole genome shotgun (WGS) entry which is preliminary data.</text>
</comment>
<evidence type="ECO:0000313" key="2">
    <source>
        <dbReference type="Proteomes" id="UP001552479"/>
    </source>
</evidence>
<keyword evidence="2" id="KW-1185">Reference proteome</keyword>
<gene>
    <name evidence="1" type="ORF">AB0L03_26685</name>
</gene>
<dbReference type="EMBL" id="JBFASG010000033">
    <property type="protein sequence ID" value="MEV4926371.1"/>
    <property type="molecule type" value="Genomic_DNA"/>
</dbReference>
<protein>
    <submittedName>
        <fullName evidence="1">Uncharacterized protein</fullName>
    </submittedName>
</protein>
<dbReference type="RefSeq" id="WP_366089787.1">
    <property type="nucleotide sequence ID" value="NZ_JBFASG010000033.1"/>
</dbReference>
<proteinExistence type="predicted"/>
<sequence length="43" mass="4485">MLEDPEVVLVRLALGAAVRGVRVADGADDKTRAGLVGLLPKSR</sequence>
<accession>A0ABV3J124</accession>
<organism evidence="1 2">
    <name type="scientific">Streptomyces roseoverticillatus</name>
    <dbReference type="NCBI Taxonomy" id="66429"/>
    <lineage>
        <taxon>Bacteria</taxon>
        <taxon>Bacillati</taxon>
        <taxon>Actinomycetota</taxon>
        <taxon>Actinomycetes</taxon>
        <taxon>Kitasatosporales</taxon>
        <taxon>Streptomycetaceae</taxon>
        <taxon>Streptomyces</taxon>
    </lineage>
</organism>